<keyword evidence="1" id="KW-1133">Transmembrane helix</keyword>
<evidence type="ECO:0000313" key="3">
    <source>
        <dbReference type="EMBL" id="MFC4136810.1"/>
    </source>
</evidence>
<organism evidence="3 4">
    <name type="scientific">Hamadaea flava</name>
    <dbReference type="NCBI Taxonomy" id="1742688"/>
    <lineage>
        <taxon>Bacteria</taxon>
        <taxon>Bacillati</taxon>
        <taxon>Actinomycetota</taxon>
        <taxon>Actinomycetes</taxon>
        <taxon>Micromonosporales</taxon>
        <taxon>Micromonosporaceae</taxon>
        <taxon>Hamadaea</taxon>
    </lineage>
</organism>
<feature type="transmembrane region" description="Helical" evidence="1">
    <location>
        <begin position="203"/>
        <end position="223"/>
    </location>
</feature>
<name>A0ABV8M1A7_9ACTN</name>
<comment type="caution">
    <text evidence="3">The sequence shown here is derived from an EMBL/GenBank/DDBJ whole genome shotgun (WGS) entry which is preliminary data.</text>
</comment>
<evidence type="ECO:0000259" key="2">
    <source>
        <dbReference type="Pfam" id="PF20990"/>
    </source>
</evidence>
<dbReference type="InterPro" id="IPR048389">
    <property type="entry name" value="YciQ-like_C"/>
</dbReference>
<dbReference type="Proteomes" id="UP001595816">
    <property type="component" value="Unassembled WGS sequence"/>
</dbReference>
<keyword evidence="4" id="KW-1185">Reference proteome</keyword>
<feature type="transmembrane region" description="Helical" evidence="1">
    <location>
        <begin position="160"/>
        <end position="183"/>
    </location>
</feature>
<dbReference type="EMBL" id="JBHSAY010000034">
    <property type="protein sequence ID" value="MFC4136810.1"/>
    <property type="molecule type" value="Genomic_DNA"/>
</dbReference>
<sequence>MNVHLLDAGLAAAATAAWYGAFEAARLVTRPRGVHPAPSTPDLGAEPPAVVSLIASGWEITEDAGEATLVDLAARGHLELRQPGDDPLQTTIHVREQPDTGLLPFERQILDRVKHLAHGGVLPVSALTFRDEGQAQTWDKRLRGAIVAEARRLGLSQRRFPPALVTGLMALAAGVSLVIAWAVFHWLSLQPAEGGGDNTGGAVGAAIAAFLISLGVFSSAAVADQGERDTPAGREVAARWLGVRGWLHGHEAFADLPPSAVAMWDRYLSYGAALGVNRVVTGVLHLGLGDRKRVWSSFGGEWHRIRVRYPRLWPRYGKPTARLVRQALVTLGVGVLLIWFRDRIEVQLAHTVLVTVGTLLALLGAYKLIRAMLDLATVRTFDAQVLWVERWTGTVLGKDDPDRSYLAVDDGSGDRTVAWARPSGLGGRPGDTVRVTVRPWSRRVVALTVL</sequence>
<keyword evidence="1" id="KW-0472">Membrane</keyword>
<evidence type="ECO:0000313" key="4">
    <source>
        <dbReference type="Proteomes" id="UP001595816"/>
    </source>
</evidence>
<dbReference type="Pfam" id="PF20990">
    <property type="entry name" value="DUF2207_C"/>
    <property type="match status" value="1"/>
</dbReference>
<protein>
    <submittedName>
        <fullName evidence="3">DUF2207 family protein</fullName>
    </submittedName>
</protein>
<feature type="domain" description="Predicted membrane protein YciQ-like C-terminal" evidence="2">
    <location>
        <begin position="47"/>
        <end position="280"/>
    </location>
</feature>
<feature type="transmembrane region" description="Helical" evidence="1">
    <location>
        <begin position="323"/>
        <end position="340"/>
    </location>
</feature>
<proteinExistence type="predicted"/>
<accession>A0ABV8M1A7</accession>
<feature type="transmembrane region" description="Helical" evidence="1">
    <location>
        <begin position="346"/>
        <end position="369"/>
    </location>
</feature>
<keyword evidence="1" id="KW-0812">Transmembrane</keyword>
<gene>
    <name evidence="3" type="ORF">ACFOZ4_39920</name>
</gene>
<dbReference type="RefSeq" id="WP_253756072.1">
    <property type="nucleotide sequence ID" value="NZ_JAMZDZ010000001.1"/>
</dbReference>
<reference evidence="4" key="1">
    <citation type="journal article" date="2019" name="Int. J. Syst. Evol. Microbiol.">
        <title>The Global Catalogue of Microorganisms (GCM) 10K type strain sequencing project: providing services to taxonomists for standard genome sequencing and annotation.</title>
        <authorList>
            <consortium name="The Broad Institute Genomics Platform"/>
            <consortium name="The Broad Institute Genome Sequencing Center for Infectious Disease"/>
            <person name="Wu L."/>
            <person name="Ma J."/>
        </authorList>
    </citation>
    <scope>NUCLEOTIDE SEQUENCE [LARGE SCALE GENOMIC DNA]</scope>
    <source>
        <strain evidence="4">CGMCC 4.7289</strain>
    </source>
</reference>
<evidence type="ECO:0000256" key="1">
    <source>
        <dbReference type="SAM" id="Phobius"/>
    </source>
</evidence>